<dbReference type="EMBL" id="OW970317">
    <property type="protein sequence ID" value="CAH6376048.1"/>
    <property type="molecule type" value="Genomic_DNA"/>
</dbReference>
<dbReference type="InterPro" id="IPR043128">
    <property type="entry name" value="Rev_trsase/Diguanyl_cyclase"/>
</dbReference>
<evidence type="ECO:0000256" key="4">
    <source>
        <dbReference type="ARBA" id="ARBA00023204"/>
    </source>
</evidence>
<keyword evidence="5" id="KW-0742">SOS response</keyword>
<dbReference type="InterPro" id="IPR036775">
    <property type="entry name" value="DNA_pol_Y-fam_lit_finger_sf"/>
</dbReference>
<dbReference type="GO" id="GO:0003684">
    <property type="term" value="F:damaged DNA binding"/>
    <property type="evidence" value="ECO:0007669"/>
    <property type="project" value="InterPro"/>
</dbReference>
<dbReference type="InterPro" id="IPR025188">
    <property type="entry name" value="DUF4113"/>
</dbReference>
<dbReference type="InterPro" id="IPR001126">
    <property type="entry name" value="UmuC"/>
</dbReference>
<dbReference type="NCBIfam" id="NF002955">
    <property type="entry name" value="PRK03609.1"/>
    <property type="match status" value="1"/>
</dbReference>
<dbReference type="GO" id="GO:0005829">
    <property type="term" value="C:cytosol"/>
    <property type="evidence" value="ECO:0007669"/>
    <property type="project" value="TreeGrafter"/>
</dbReference>
<evidence type="ECO:0000256" key="2">
    <source>
        <dbReference type="ARBA" id="ARBA00022763"/>
    </source>
</evidence>
<keyword evidence="2" id="KW-0227">DNA damage</keyword>
<dbReference type="GO" id="GO:0042276">
    <property type="term" value="P:error-prone translesion synthesis"/>
    <property type="evidence" value="ECO:0007669"/>
    <property type="project" value="TreeGrafter"/>
</dbReference>
<dbReference type="Pfam" id="PF00817">
    <property type="entry name" value="IMS"/>
    <property type="match status" value="1"/>
</dbReference>
<dbReference type="Gene3D" id="3.40.1170.60">
    <property type="match status" value="1"/>
</dbReference>
<dbReference type="PROSITE" id="PS50173">
    <property type="entry name" value="UMUC"/>
    <property type="match status" value="1"/>
</dbReference>
<dbReference type="InterPro" id="IPR043502">
    <property type="entry name" value="DNA/RNA_pol_sf"/>
</dbReference>
<accession>A0AAN2FHI8</accession>
<evidence type="ECO:0000313" key="7">
    <source>
        <dbReference type="EMBL" id="CAH6376048.1"/>
    </source>
</evidence>
<evidence type="ECO:0000259" key="6">
    <source>
        <dbReference type="PROSITE" id="PS50173"/>
    </source>
</evidence>
<dbReference type="PANTHER" id="PTHR11076:SF34">
    <property type="entry name" value="PROTEIN UMUC"/>
    <property type="match status" value="1"/>
</dbReference>
<dbReference type="PANTHER" id="PTHR11076">
    <property type="entry name" value="DNA REPAIR POLYMERASE UMUC / TRANSFERASE FAMILY MEMBER"/>
    <property type="match status" value="1"/>
</dbReference>
<dbReference type="SUPFAM" id="SSF100879">
    <property type="entry name" value="Lesion bypass DNA polymerase (Y-family), little finger domain"/>
    <property type="match status" value="1"/>
</dbReference>
<dbReference type="Gene3D" id="3.30.1490.100">
    <property type="entry name" value="DNA polymerase, Y-family, little finger domain"/>
    <property type="match status" value="1"/>
</dbReference>
<evidence type="ECO:0000256" key="1">
    <source>
        <dbReference type="ARBA" id="ARBA00010945"/>
    </source>
</evidence>
<sequence length="428" mass="47797">MALPMFGLADVNSFYASCESLFRPDLRGKPVVVLSNNDGCVIARSAGAKALGIKMGAPWFQIKNQGYPEKIHVFSSNYGLYHNLSQRVMTALEEVTPRVEQYSIDEMFLDLTGIDGCEDFEHFGRRLRAHVLAITGLTVGVGMGPTKTLAKSAQWAGKEWKQFRGVLALTPGNPKRTATLLQNQPVGEVWGVGRRIAKRLNLMGIENALQLSRAHPSLIRKNFSVVLERTVRELNGESCIPLEELPPAKQQICCSRSFGERITSKVAMQQALCQYATRTAEKLRGERQFCRRISVFIRTSPHAENEVFYGNSAGEKLSLPTQDTRDIIGAAMRSLDRIWLDGRRYMKAGVMLDDFTPHGVSQLNLFDDAQPRANSAQLMKVLDGINQSGLGSMWFAGQGVNTEWKMRRDMLSPAWTTRWSDIPVARVM</sequence>
<keyword evidence="4" id="KW-0234">DNA repair</keyword>
<keyword evidence="7" id="KW-0614">Plasmid</keyword>
<reference evidence="7" key="1">
    <citation type="submission" date="2022-05" db="EMBL/GenBank/DDBJ databases">
        <authorList>
            <person name="Pothier F. J."/>
        </authorList>
    </citation>
    <scope>NUCLEOTIDE SEQUENCE</scope>
    <source>
        <strain evidence="7">DAPP-PG734</strain>
        <plasmid evidence="7">P2</plasmid>
    </source>
</reference>
<dbReference type="CDD" id="cd01700">
    <property type="entry name" value="PolY_Pol_V_umuC"/>
    <property type="match status" value="1"/>
</dbReference>
<dbReference type="Pfam" id="PF11798">
    <property type="entry name" value="IMS_HHH"/>
    <property type="match status" value="1"/>
</dbReference>
<dbReference type="Gene3D" id="1.10.150.20">
    <property type="entry name" value="5' to 3' exonuclease, C-terminal subdomain"/>
    <property type="match status" value="1"/>
</dbReference>
<dbReference type="AlphaFoldDB" id="A0AAN2FHI8"/>
<dbReference type="GO" id="GO:0009432">
    <property type="term" value="P:SOS response"/>
    <property type="evidence" value="ECO:0007669"/>
    <property type="project" value="UniProtKB-KW"/>
</dbReference>
<dbReference type="InterPro" id="IPR050116">
    <property type="entry name" value="DNA_polymerase-Y"/>
</dbReference>
<proteinExistence type="inferred from homology"/>
<dbReference type="GO" id="GO:0003887">
    <property type="term" value="F:DNA-directed DNA polymerase activity"/>
    <property type="evidence" value="ECO:0007669"/>
    <property type="project" value="TreeGrafter"/>
</dbReference>
<gene>
    <name evidence="7" type="ORF">DAPPPG734_24075</name>
</gene>
<protein>
    <submittedName>
        <fullName evidence="7">Translesion error-prone DNA polymerase V subunit UmuC</fullName>
    </submittedName>
</protein>
<dbReference type="GO" id="GO:0006281">
    <property type="term" value="P:DNA repair"/>
    <property type="evidence" value="ECO:0007669"/>
    <property type="project" value="UniProtKB-KW"/>
</dbReference>
<keyword evidence="3" id="KW-0741">SOS mutagenesis</keyword>
<name>A0AAN2FHI8_ENTAG</name>
<comment type="similarity">
    <text evidence="1">Belongs to the DNA polymerase type-Y family.</text>
</comment>
<evidence type="ECO:0000256" key="5">
    <source>
        <dbReference type="ARBA" id="ARBA00023236"/>
    </source>
</evidence>
<evidence type="ECO:0000313" key="8">
    <source>
        <dbReference type="Proteomes" id="UP001158961"/>
    </source>
</evidence>
<feature type="domain" description="UmuC" evidence="6">
    <location>
        <begin position="6"/>
        <end position="193"/>
    </location>
</feature>
<evidence type="ECO:0000256" key="3">
    <source>
        <dbReference type="ARBA" id="ARBA00023199"/>
    </source>
</evidence>
<dbReference type="InterPro" id="IPR024728">
    <property type="entry name" value="PolY_HhH_motif"/>
</dbReference>
<geneLocation type="plasmid" evidence="7 8">
    <name>P2</name>
</geneLocation>
<dbReference type="Pfam" id="PF11799">
    <property type="entry name" value="IMS_C"/>
    <property type="match status" value="1"/>
</dbReference>
<organism evidence="7 8">
    <name type="scientific">Enterobacter agglomerans</name>
    <name type="common">Erwinia herbicola</name>
    <name type="synonym">Pantoea agglomerans</name>
    <dbReference type="NCBI Taxonomy" id="549"/>
    <lineage>
        <taxon>Bacteria</taxon>
        <taxon>Pseudomonadati</taxon>
        <taxon>Pseudomonadota</taxon>
        <taxon>Gammaproteobacteria</taxon>
        <taxon>Enterobacterales</taxon>
        <taxon>Erwiniaceae</taxon>
        <taxon>Pantoea</taxon>
        <taxon>Pantoea agglomerans group</taxon>
    </lineage>
</organism>
<dbReference type="InterPro" id="IPR017961">
    <property type="entry name" value="DNA_pol_Y-fam_little_finger"/>
</dbReference>
<dbReference type="Proteomes" id="UP001158961">
    <property type="component" value="Plasmid P2"/>
</dbReference>
<dbReference type="Pfam" id="PF13438">
    <property type="entry name" value="DUF4113"/>
    <property type="match status" value="1"/>
</dbReference>
<dbReference type="SUPFAM" id="SSF56672">
    <property type="entry name" value="DNA/RNA polymerases"/>
    <property type="match status" value="1"/>
</dbReference>
<dbReference type="Gene3D" id="3.30.70.270">
    <property type="match status" value="1"/>
</dbReference>